<dbReference type="SUPFAM" id="SSF53335">
    <property type="entry name" value="S-adenosyl-L-methionine-dependent methyltransferases"/>
    <property type="match status" value="1"/>
</dbReference>
<keyword evidence="1 2" id="KW-0808">Transferase</keyword>
<dbReference type="Gene3D" id="3.40.50.150">
    <property type="entry name" value="Vaccinia Virus protein VP39"/>
    <property type="match status" value="1"/>
</dbReference>
<accession>A0A177XW18</accession>
<dbReference type="Proteomes" id="UP000078406">
    <property type="component" value="Unassembled WGS sequence"/>
</dbReference>
<organism evidence="2 3">
    <name type="scientific">Vibrio bivalvicida</name>
    <dbReference type="NCBI Taxonomy" id="1276888"/>
    <lineage>
        <taxon>Bacteria</taxon>
        <taxon>Pseudomonadati</taxon>
        <taxon>Pseudomonadota</taxon>
        <taxon>Gammaproteobacteria</taxon>
        <taxon>Vibrionales</taxon>
        <taxon>Vibrionaceae</taxon>
        <taxon>Vibrio</taxon>
        <taxon>Vibrio oreintalis group</taxon>
    </lineage>
</organism>
<protein>
    <submittedName>
        <fullName evidence="2">SAM-dependent methyltransferase</fullName>
    </submittedName>
</protein>
<evidence type="ECO:0000313" key="3">
    <source>
        <dbReference type="Proteomes" id="UP000078406"/>
    </source>
</evidence>
<dbReference type="RefSeq" id="WP_054962308.1">
    <property type="nucleotide sequence ID" value="NZ_LLEI02000064.1"/>
</dbReference>
<dbReference type="InterPro" id="IPR029063">
    <property type="entry name" value="SAM-dependent_MTases_sf"/>
</dbReference>
<keyword evidence="2" id="KW-0489">Methyltransferase</keyword>
<dbReference type="Pfam" id="PF13489">
    <property type="entry name" value="Methyltransf_23"/>
    <property type="match status" value="1"/>
</dbReference>
<reference evidence="2 3" key="1">
    <citation type="journal article" date="2016" name="Syst. Appl. Microbiol.">
        <title>Vibrio bivalvicida sp. nov., a novel larval pathogen for bivalve molluscs reared in a hatchery.</title>
        <authorList>
            <person name="Dubert J."/>
            <person name="Romalde J.L."/>
            <person name="Prado S."/>
            <person name="Barja J.L."/>
        </authorList>
    </citation>
    <scope>NUCLEOTIDE SEQUENCE [LARGE SCALE GENOMIC DNA]</scope>
    <source>
        <strain evidence="2 3">605</strain>
    </source>
</reference>
<dbReference type="EMBL" id="LLEI02000064">
    <property type="protein sequence ID" value="OAJ92749.1"/>
    <property type="molecule type" value="Genomic_DNA"/>
</dbReference>
<dbReference type="GO" id="GO:0008168">
    <property type="term" value="F:methyltransferase activity"/>
    <property type="evidence" value="ECO:0007669"/>
    <property type="project" value="UniProtKB-KW"/>
</dbReference>
<dbReference type="GO" id="GO:0032259">
    <property type="term" value="P:methylation"/>
    <property type="evidence" value="ECO:0007669"/>
    <property type="project" value="UniProtKB-KW"/>
</dbReference>
<dbReference type="AlphaFoldDB" id="A0A177XW18"/>
<gene>
    <name evidence="2" type="ORF">APB76_18895</name>
</gene>
<name>A0A177XW18_9VIBR</name>
<dbReference type="CDD" id="cd02440">
    <property type="entry name" value="AdoMet_MTases"/>
    <property type="match status" value="1"/>
</dbReference>
<proteinExistence type="predicted"/>
<dbReference type="PANTHER" id="PTHR43861:SF3">
    <property type="entry name" value="PUTATIVE (AFU_ORTHOLOGUE AFUA_2G14390)-RELATED"/>
    <property type="match status" value="1"/>
</dbReference>
<dbReference type="PANTHER" id="PTHR43861">
    <property type="entry name" value="TRANS-ACONITATE 2-METHYLTRANSFERASE-RELATED"/>
    <property type="match status" value="1"/>
</dbReference>
<evidence type="ECO:0000313" key="2">
    <source>
        <dbReference type="EMBL" id="OAJ92749.1"/>
    </source>
</evidence>
<comment type="caution">
    <text evidence="2">The sequence shown here is derived from an EMBL/GenBank/DDBJ whole genome shotgun (WGS) entry which is preliminary data.</text>
</comment>
<sequence length="192" mass="20959">MAKSWDDVAANWDADTATNDYADKAFESLQKVVDIKGMHILDFGCGTGLLSQRLSPFTKDIVALDSSEAMIEQLDMKELTNVEPVVDILSRGLVAMHPAFRAQFDLVVASSVCSFLPSYSDTADIVFSLLDEGSYFVHWDWLSDKDQVGGMTITHAQQVLSSVGFSEVVVTTPFDIEAPDGSLKVLMAVAKK</sequence>
<evidence type="ECO:0000256" key="1">
    <source>
        <dbReference type="ARBA" id="ARBA00022679"/>
    </source>
</evidence>